<proteinExistence type="predicted"/>
<organism evidence="1 2">
    <name type="scientific">Chryseobacterium salviniae</name>
    <dbReference type="NCBI Taxonomy" id="3101750"/>
    <lineage>
        <taxon>Bacteria</taxon>
        <taxon>Pseudomonadati</taxon>
        <taxon>Bacteroidota</taxon>
        <taxon>Flavobacteriia</taxon>
        <taxon>Flavobacteriales</taxon>
        <taxon>Weeksellaceae</taxon>
        <taxon>Chryseobacterium group</taxon>
        <taxon>Chryseobacterium</taxon>
    </lineage>
</organism>
<sequence>MKNTILLISLLASSFIFSQQIHVRYLKVLSSFTTTHEDLYIKDNQVLSIQDSVIVQNKLTGDWTMAVNLDHGRKPSKEYFVSDLNNDVEKNFFFTSSIDGRGFFIYDKVPKVNWVIDEKQTKKIAGYTCYKATGVFRGTNITAYFTKKLPYSAGPFKFYGLPGLILEIKPDNMDHEIWKAESVDKDDQSKIVYKPQFLNKDKISLKEHVVAKEERMNKIFAKVTNSISSSMGAHVKNNQRFTVEQKYEWEDNEAN</sequence>
<protein>
    <submittedName>
        <fullName evidence="1">GLPGLI family protein</fullName>
    </submittedName>
</protein>
<dbReference type="Pfam" id="PF09697">
    <property type="entry name" value="Porph_ging"/>
    <property type="match status" value="1"/>
</dbReference>
<name>A0ABU6HRY2_9FLAO</name>
<comment type="caution">
    <text evidence="1">The sequence shown here is derived from an EMBL/GenBank/DDBJ whole genome shotgun (WGS) entry which is preliminary data.</text>
</comment>
<dbReference type="EMBL" id="JAYLAA010000037">
    <property type="protein sequence ID" value="MEC3875806.1"/>
    <property type="molecule type" value="Genomic_DNA"/>
</dbReference>
<dbReference type="Proteomes" id="UP001348397">
    <property type="component" value="Unassembled WGS sequence"/>
</dbReference>
<evidence type="ECO:0000313" key="1">
    <source>
        <dbReference type="EMBL" id="MEC3875806.1"/>
    </source>
</evidence>
<dbReference type="InterPro" id="IPR005901">
    <property type="entry name" value="GLPGLI"/>
</dbReference>
<gene>
    <name evidence="1" type="ORF">SOP96_08800</name>
</gene>
<accession>A0ABU6HRY2</accession>
<dbReference type="NCBIfam" id="TIGR01200">
    <property type="entry name" value="GLPGLI"/>
    <property type="match status" value="1"/>
</dbReference>
<dbReference type="RefSeq" id="WP_326320612.1">
    <property type="nucleotide sequence ID" value="NZ_JAYLAA010000037.1"/>
</dbReference>
<reference evidence="1 2" key="1">
    <citation type="submission" date="2024-01" db="EMBL/GenBank/DDBJ databases">
        <title>Chryseobacterium sp. T9W2-O.</title>
        <authorList>
            <person name="Maltman C."/>
        </authorList>
    </citation>
    <scope>NUCLEOTIDE SEQUENCE [LARGE SCALE GENOMIC DNA]</scope>
    <source>
        <strain evidence="1 2">T9W2-O</strain>
    </source>
</reference>
<keyword evidence="2" id="KW-1185">Reference proteome</keyword>
<evidence type="ECO:0000313" key="2">
    <source>
        <dbReference type="Proteomes" id="UP001348397"/>
    </source>
</evidence>